<dbReference type="InterPro" id="IPR032675">
    <property type="entry name" value="LRR_dom_sf"/>
</dbReference>
<dbReference type="InParanoid" id="A0A7N2MGE2"/>
<organism evidence="4 5">
    <name type="scientific">Quercus lobata</name>
    <name type="common">Valley oak</name>
    <dbReference type="NCBI Taxonomy" id="97700"/>
    <lineage>
        <taxon>Eukaryota</taxon>
        <taxon>Viridiplantae</taxon>
        <taxon>Streptophyta</taxon>
        <taxon>Embryophyta</taxon>
        <taxon>Tracheophyta</taxon>
        <taxon>Spermatophyta</taxon>
        <taxon>Magnoliopsida</taxon>
        <taxon>eudicotyledons</taxon>
        <taxon>Gunneridae</taxon>
        <taxon>Pentapetalae</taxon>
        <taxon>rosids</taxon>
        <taxon>fabids</taxon>
        <taxon>Fagales</taxon>
        <taxon>Fagaceae</taxon>
        <taxon>Quercus</taxon>
    </lineage>
</organism>
<dbReference type="Pfam" id="PF20160">
    <property type="entry name" value="C-JID"/>
    <property type="match status" value="1"/>
</dbReference>
<keyword evidence="5" id="KW-1185">Reference proteome</keyword>
<dbReference type="SUPFAM" id="SSF52058">
    <property type="entry name" value="L domain-like"/>
    <property type="match status" value="1"/>
</dbReference>
<keyword evidence="1" id="KW-0433">Leucine-rich repeat</keyword>
<reference evidence="4" key="2">
    <citation type="submission" date="2021-01" db="UniProtKB">
        <authorList>
            <consortium name="EnsemblPlants"/>
        </authorList>
    </citation>
    <scope>IDENTIFICATION</scope>
</reference>
<reference evidence="4 5" key="1">
    <citation type="journal article" date="2016" name="G3 (Bethesda)">
        <title>First Draft Assembly and Annotation of the Genome of a California Endemic Oak Quercus lobata Nee (Fagaceae).</title>
        <authorList>
            <person name="Sork V.L."/>
            <person name="Fitz-Gibbon S.T."/>
            <person name="Puiu D."/>
            <person name="Crepeau M."/>
            <person name="Gugger P.F."/>
            <person name="Sherman R."/>
            <person name="Stevens K."/>
            <person name="Langley C.H."/>
            <person name="Pellegrini M."/>
            <person name="Salzberg S.L."/>
        </authorList>
    </citation>
    <scope>NUCLEOTIDE SEQUENCE [LARGE SCALE GENOMIC DNA]</scope>
    <source>
        <strain evidence="4 5">cv. SW786</strain>
    </source>
</reference>
<evidence type="ECO:0000313" key="4">
    <source>
        <dbReference type="EnsemblPlants" id="QL09p002392:mrna"/>
    </source>
</evidence>
<keyword evidence="2" id="KW-0677">Repeat</keyword>
<protein>
    <recommendedName>
        <fullName evidence="3">C-JID domain-containing protein</fullName>
    </recommendedName>
</protein>
<dbReference type="EMBL" id="LRBV02000009">
    <property type="status" value="NOT_ANNOTATED_CDS"/>
    <property type="molecule type" value="Genomic_DNA"/>
</dbReference>
<dbReference type="AlphaFoldDB" id="A0A7N2MGE2"/>
<dbReference type="Gene3D" id="3.80.10.10">
    <property type="entry name" value="Ribonuclease Inhibitor"/>
    <property type="match status" value="1"/>
</dbReference>
<name>A0A7N2MGE2_QUELO</name>
<dbReference type="Proteomes" id="UP000594261">
    <property type="component" value="Chromosome 9"/>
</dbReference>
<evidence type="ECO:0000313" key="5">
    <source>
        <dbReference type="Proteomes" id="UP000594261"/>
    </source>
</evidence>
<evidence type="ECO:0000256" key="1">
    <source>
        <dbReference type="ARBA" id="ARBA00022614"/>
    </source>
</evidence>
<accession>A0A7N2MGE2</accession>
<dbReference type="PANTHER" id="PTHR47186">
    <property type="entry name" value="LEUCINE-RICH REPEAT-CONTAINING PROTEIN 57"/>
    <property type="match status" value="1"/>
</dbReference>
<dbReference type="InterPro" id="IPR045344">
    <property type="entry name" value="C-JID"/>
</dbReference>
<sequence length="319" mass="35938">MKSLSRLNLAWTAIKKVEPSSIKCLPALTFLDLRYCTNLECLPSNMDNMRFLETLDLSQCLKLKSLPRLPSTVRFMGAKGCSSLKWSPERVKLSIWSQPFSQWLPYDESGSEVGFTILFHFLKVQGLLCRKAVLDGSIIPSCLAEIEGNSISIELPSNWYNDKWIGFALWASLPIVGYHVMALGDMPQNHCASENIRIYVDVNNELDVNICLLYLSRDDWFAKVGNGECSKIKVIFKTDKSTIGIKGKCGVSLIYKQDVDEFNETNAQCLIKSFGEVSIYKLIASDDDVHIVDDDDDDVHIVRDDVLIVGDDDFDDDDI</sequence>
<evidence type="ECO:0000256" key="2">
    <source>
        <dbReference type="ARBA" id="ARBA00022737"/>
    </source>
</evidence>
<feature type="domain" description="C-JID" evidence="3">
    <location>
        <begin position="136"/>
        <end position="259"/>
    </location>
</feature>
<proteinExistence type="predicted"/>
<dbReference type="Gramene" id="QL09p002392:mrna">
    <property type="protein sequence ID" value="QL09p002392:mrna"/>
    <property type="gene ID" value="QL09p002392"/>
</dbReference>
<dbReference type="PANTHER" id="PTHR47186:SF63">
    <property type="entry name" value="C-JID DOMAIN-CONTAINING PROTEIN"/>
    <property type="match status" value="1"/>
</dbReference>
<evidence type="ECO:0000259" key="3">
    <source>
        <dbReference type="Pfam" id="PF20160"/>
    </source>
</evidence>
<dbReference type="EnsemblPlants" id="QL09p002392:mrna">
    <property type="protein sequence ID" value="QL09p002392:mrna"/>
    <property type="gene ID" value="QL09p002392"/>
</dbReference>